<evidence type="ECO:0000256" key="1">
    <source>
        <dbReference type="ARBA" id="ARBA00022679"/>
    </source>
</evidence>
<keyword evidence="3" id="KW-1185">Reference proteome</keyword>
<protein>
    <submittedName>
        <fullName evidence="2">UDP-Glycosyltransferase/glycogen phosphorylase</fullName>
    </submittedName>
</protein>
<evidence type="ECO:0000313" key="2">
    <source>
        <dbReference type="EMBL" id="KEQ64471.1"/>
    </source>
</evidence>
<evidence type="ECO:0000313" key="3">
    <source>
        <dbReference type="Proteomes" id="UP000030672"/>
    </source>
</evidence>
<sequence>MTFITGNTFRHGIEAINNVTFVPLKGLAEYDPDNLSATFPDRALQPQDETLALWDIEHIFFGALHDQFEVLRDVIESSELRSKRVVVVADWLVTGTLPISLKSPHVRQVPVIAIGHSVYFGLSKDCAPFGMGLPPQSQERNLELNAMTKEMFGKVFAGAKEIMARYECPRGLEHEFVVEDMIYSADRFFQLCVPQLEYPRSDLPPNVEFTGALLGKNDSKREPDWFDSFVRGDDERPLVVVTSGTAASADVGQLIVPTIEACRSLPVRVVVCAVNLHPPKDMQMPENVKIAKWIPFEELFKHASLVVSNGGFGGITQAFAAGVPMVVAGVTEDKMETTARAAMTGAAINLQTQTPSAEQVRQAIETMTSGTSYQEKAFKLKQAYASYDTLGIIESAVRVTAKA</sequence>
<dbReference type="PANTHER" id="PTHR48050:SF13">
    <property type="entry name" value="STEROL 3-BETA-GLUCOSYLTRANSFERASE UGT80A2"/>
    <property type="match status" value="1"/>
</dbReference>
<dbReference type="InterPro" id="IPR050426">
    <property type="entry name" value="Glycosyltransferase_28"/>
</dbReference>
<dbReference type="GeneID" id="63921299"/>
<dbReference type="EMBL" id="KL584829">
    <property type="protein sequence ID" value="KEQ64471.1"/>
    <property type="molecule type" value="Genomic_DNA"/>
</dbReference>
<organism evidence="2 3">
    <name type="scientific">Aureobasidium melanogenum (strain CBS 110374)</name>
    <name type="common">Aureobasidium pullulans var. melanogenum</name>
    <dbReference type="NCBI Taxonomy" id="1043003"/>
    <lineage>
        <taxon>Eukaryota</taxon>
        <taxon>Fungi</taxon>
        <taxon>Dikarya</taxon>
        <taxon>Ascomycota</taxon>
        <taxon>Pezizomycotina</taxon>
        <taxon>Dothideomycetes</taxon>
        <taxon>Dothideomycetidae</taxon>
        <taxon>Dothideales</taxon>
        <taxon>Saccotheciaceae</taxon>
        <taxon>Aureobasidium</taxon>
    </lineage>
</organism>
<dbReference type="InterPro" id="IPR002213">
    <property type="entry name" value="UDP_glucos_trans"/>
</dbReference>
<dbReference type="SUPFAM" id="SSF53756">
    <property type="entry name" value="UDP-Glycosyltransferase/glycogen phosphorylase"/>
    <property type="match status" value="1"/>
</dbReference>
<reference evidence="2 3" key="1">
    <citation type="journal article" date="2014" name="BMC Genomics">
        <title>Genome sequencing of four Aureobasidium pullulans varieties: biotechnological potential, stress tolerance, and description of new species.</title>
        <authorList>
            <person name="Gostin Ar C."/>
            <person name="Ohm R.A."/>
            <person name="Kogej T."/>
            <person name="Sonjak S."/>
            <person name="Turk M."/>
            <person name="Zajc J."/>
            <person name="Zalar P."/>
            <person name="Grube M."/>
            <person name="Sun H."/>
            <person name="Han J."/>
            <person name="Sharma A."/>
            <person name="Chiniquy J."/>
            <person name="Ngan C.Y."/>
            <person name="Lipzen A."/>
            <person name="Barry K."/>
            <person name="Grigoriev I.V."/>
            <person name="Gunde-Cimerman N."/>
        </authorList>
    </citation>
    <scope>NUCLEOTIDE SEQUENCE [LARGE SCALE GENOMIC DNA]</scope>
    <source>
        <strain evidence="2 3">CBS 110374</strain>
    </source>
</reference>
<dbReference type="CDD" id="cd03784">
    <property type="entry name" value="GT1_Gtf-like"/>
    <property type="match status" value="1"/>
</dbReference>
<dbReference type="Pfam" id="PF00201">
    <property type="entry name" value="UDPGT"/>
    <property type="match status" value="1"/>
</dbReference>
<name>A0A074WPR6_AURM1</name>
<dbReference type="RefSeq" id="XP_040881494.1">
    <property type="nucleotide sequence ID" value="XM_041027926.1"/>
</dbReference>
<dbReference type="Proteomes" id="UP000030672">
    <property type="component" value="Unassembled WGS sequence"/>
</dbReference>
<dbReference type="PANTHER" id="PTHR48050">
    <property type="entry name" value="STEROL 3-BETA-GLUCOSYLTRANSFERASE"/>
    <property type="match status" value="1"/>
</dbReference>
<dbReference type="AlphaFoldDB" id="A0A074WPR6"/>
<accession>A0A074WPR6</accession>
<dbReference type="STRING" id="1043003.A0A074WPR6"/>
<dbReference type="GO" id="GO:0008194">
    <property type="term" value="F:UDP-glycosyltransferase activity"/>
    <property type="evidence" value="ECO:0007669"/>
    <property type="project" value="InterPro"/>
</dbReference>
<keyword evidence="1 2" id="KW-0808">Transferase</keyword>
<dbReference type="Gene3D" id="3.40.50.2000">
    <property type="entry name" value="Glycogen Phosphorylase B"/>
    <property type="match status" value="2"/>
</dbReference>
<gene>
    <name evidence="2" type="ORF">M437DRAFT_83397</name>
</gene>
<proteinExistence type="predicted"/>
<dbReference type="HOGENOM" id="CLU_000537_4_1_1"/>